<feature type="compositionally biased region" description="Basic and acidic residues" evidence="1">
    <location>
        <begin position="36"/>
        <end position="54"/>
    </location>
</feature>
<evidence type="ECO:0000256" key="1">
    <source>
        <dbReference type="SAM" id="MobiDB-lite"/>
    </source>
</evidence>
<feature type="compositionally biased region" description="Basic and acidic residues" evidence="1">
    <location>
        <begin position="1"/>
        <end position="10"/>
    </location>
</feature>
<sequence>MPVVPHREAARTMSADPPSRRRAGAAEETSVVVKENAPDIERFEGTRDPGRAEEPLGGGVRRSARRCRA</sequence>
<protein>
    <submittedName>
        <fullName evidence="2">Uncharacterized protein</fullName>
    </submittedName>
</protein>
<dbReference type="EMBL" id="BAABHJ010000016">
    <property type="protein sequence ID" value="GAA4610986.1"/>
    <property type="molecule type" value="Genomic_DNA"/>
</dbReference>
<evidence type="ECO:0000313" key="2">
    <source>
        <dbReference type="EMBL" id="GAA4610986.1"/>
    </source>
</evidence>
<proteinExistence type="predicted"/>
<feature type="region of interest" description="Disordered" evidence="1">
    <location>
        <begin position="1"/>
        <end position="69"/>
    </location>
</feature>
<dbReference type="Proteomes" id="UP001500212">
    <property type="component" value="Unassembled WGS sequence"/>
</dbReference>
<gene>
    <name evidence="2" type="ORF">GCM10023195_46410</name>
</gene>
<reference evidence="3" key="1">
    <citation type="journal article" date="2019" name="Int. J. Syst. Evol. Microbiol.">
        <title>The Global Catalogue of Microorganisms (GCM) 10K type strain sequencing project: providing services to taxonomists for standard genome sequencing and annotation.</title>
        <authorList>
            <consortium name="The Broad Institute Genomics Platform"/>
            <consortium name="The Broad Institute Genome Sequencing Center for Infectious Disease"/>
            <person name="Wu L."/>
            <person name="Ma J."/>
        </authorList>
    </citation>
    <scope>NUCLEOTIDE SEQUENCE [LARGE SCALE GENOMIC DNA]</scope>
    <source>
        <strain evidence="3">JCM 17938</strain>
    </source>
</reference>
<organism evidence="2 3">
    <name type="scientific">Actinoallomurus liliacearum</name>
    <dbReference type="NCBI Taxonomy" id="1080073"/>
    <lineage>
        <taxon>Bacteria</taxon>
        <taxon>Bacillati</taxon>
        <taxon>Actinomycetota</taxon>
        <taxon>Actinomycetes</taxon>
        <taxon>Streptosporangiales</taxon>
        <taxon>Thermomonosporaceae</taxon>
        <taxon>Actinoallomurus</taxon>
    </lineage>
</organism>
<name>A0ABP8TLE3_9ACTN</name>
<comment type="caution">
    <text evidence="2">The sequence shown here is derived from an EMBL/GenBank/DDBJ whole genome shotgun (WGS) entry which is preliminary data.</text>
</comment>
<evidence type="ECO:0000313" key="3">
    <source>
        <dbReference type="Proteomes" id="UP001500212"/>
    </source>
</evidence>
<keyword evidence="3" id="KW-1185">Reference proteome</keyword>
<accession>A0ABP8TLE3</accession>